<dbReference type="InterPro" id="IPR001647">
    <property type="entry name" value="HTH_TetR"/>
</dbReference>
<keyword evidence="5" id="KW-1185">Reference proteome</keyword>
<organism evidence="4 5">
    <name type="scientific">Nonomuraea pusilla</name>
    <dbReference type="NCBI Taxonomy" id="46177"/>
    <lineage>
        <taxon>Bacteria</taxon>
        <taxon>Bacillati</taxon>
        <taxon>Actinomycetota</taxon>
        <taxon>Actinomycetes</taxon>
        <taxon>Streptosporangiales</taxon>
        <taxon>Streptosporangiaceae</taxon>
        <taxon>Nonomuraea</taxon>
    </lineage>
</organism>
<dbReference type="EMBL" id="FOBF01000015">
    <property type="protein sequence ID" value="SEM63163.1"/>
    <property type="molecule type" value="Genomic_DNA"/>
</dbReference>
<dbReference type="InterPro" id="IPR036271">
    <property type="entry name" value="Tet_transcr_reg_TetR-rel_C_sf"/>
</dbReference>
<dbReference type="AlphaFoldDB" id="A0A1H7ZY12"/>
<evidence type="ECO:0000259" key="3">
    <source>
        <dbReference type="PROSITE" id="PS50977"/>
    </source>
</evidence>
<dbReference type="Gene3D" id="1.10.357.10">
    <property type="entry name" value="Tetracycline Repressor, domain 2"/>
    <property type="match status" value="1"/>
</dbReference>
<dbReference type="PANTHER" id="PTHR30055">
    <property type="entry name" value="HTH-TYPE TRANSCRIPTIONAL REGULATOR RUTR"/>
    <property type="match status" value="1"/>
</dbReference>
<dbReference type="InterPro" id="IPR041490">
    <property type="entry name" value="KstR2_TetR_C"/>
</dbReference>
<evidence type="ECO:0000256" key="1">
    <source>
        <dbReference type="ARBA" id="ARBA00023125"/>
    </source>
</evidence>
<dbReference type="PANTHER" id="PTHR30055:SF200">
    <property type="entry name" value="HTH-TYPE TRANSCRIPTIONAL REPRESSOR BDCR"/>
    <property type="match status" value="1"/>
</dbReference>
<dbReference type="SUPFAM" id="SSF48498">
    <property type="entry name" value="Tetracyclin repressor-like, C-terminal domain"/>
    <property type="match status" value="1"/>
</dbReference>
<dbReference type="RefSeq" id="WP_055504787.1">
    <property type="nucleotide sequence ID" value="NZ_BBZG01000002.1"/>
</dbReference>
<dbReference type="STRING" id="46177.SAMN05660976_05672"/>
<dbReference type="Pfam" id="PF17932">
    <property type="entry name" value="TetR_C_24"/>
    <property type="match status" value="1"/>
</dbReference>
<dbReference type="Proteomes" id="UP000198953">
    <property type="component" value="Unassembled WGS sequence"/>
</dbReference>
<feature type="DNA-binding region" description="H-T-H motif" evidence="2">
    <location>
        <begin position="25"/>
        <end position="44"/>
    </location>
</feature>
<evidence type="ECO:0000313" key="4">
    <source>
        <dbReference type="EMBL" id="SEM63163.1"/>
    </source>
</evidence>
<keyword evidence="1 2" id="KW-0238">DNA-binding</keyword>
<dbReference type="InterPro" id="IPR050109">
    <property type="entry name" value="HTH-type_TetR-like_transc_reg"/>
</dbReference>
<dbReference type="InterPro" id="IPR009057">
    <property type="entry name" value="Homeodomain-like_sf"/>
</dbReference>
<dbReference type="PRINTS" id="PR00455">
    <property type="entry name" value="HTHTETR"/>
</dbReference>
<accession>A0A1H7ZY12</accession>
<feature type="domain" description="HTH tetR-type" evidence="3">
    <location>
        <begin position="2"/>
        <end position="62"/>
    </location>
</feature>
<dbReference type="Pfam" id="PF00440">
    <property type="entry name" value="TetR_N"/>
    <property type="match status" value="1"/>
</dbReference>
<sequence length="230" mass="24955">MVTTGERIERAALELFAEKGFAATGIREIAERAGISSGALYHYMGTKEDLLAQVMNRGNARMLYLAQAALDGADGAAERLARLVTVHVYVHAHAQLDALVIDNELRSLTGEARSRVMGLRDRYEVLWRDALSDGRAEGTFRFNELGIARLALLEMCTGVARWYSPRGPVDDRTLGTTFVDMAFGLLNACGPDDRRLTHADVAIPDPHVLATAIAPELAEVGETTGGWSAT</sequence>
<dbReference type="SUPFAM" id="SSF46689">
    <property type="entry name" value="Homeodomain-like"/>
    <property type="match status" value="1"/>
</dbReference>
<dbReference type="PROSITE" id="PS50977">
    <property type="entry name" value="HTH_TETR_2"/>
    <property type="match status" value="1"/>
</dbReference>
<dbReference type="GO" id="GO:0003700">
    <property type="term" value="F:DNA-binding transcription factor activity"/>
    <property type="evidence" value="ECO:0007669"/>
    <property type="project" value="TreeGrafter"/>
</dbReference>
<evidence type="ECO:0000313" key="5">
    <source>
        <dbReference type="Proteomes" id="UP000198953"/>
    </source>
</evidence>
<dbReference type="GO" id="GO:0000976">
    <property type="term" value="F:transcription cis-regulatory region binding"/>
    <property type="evidence" value="ECO:0007669"/>
    <property type="project" value="TreeGrafter"/>
</dbReference>
<dbReference type="OrthoDB" id="1669699at2"/>
<name>A0A1H7ZY12_9ACTN</name>
<protein>
    <submittedName>
        <fullName evidence="4">Transcriptional regulator, TetR family</fullName>
    </submittedName>
</protein>
<gene>
    <name evidence="4" type="ORF">SAMN05660976_05672</name>
</gene>
<proteinExistence type="predicted"/>
<reference evidence="4 5" key="1">
    <citation type="submission" date="2016-10" db="EMBL/GenBank/DDBJ databases">
        <authorList>
            <person name="de Groot N.N."/>
        </authorList>
    </citation>
    <scope>NUCLEOTIDE SEQUENCE [LARGE SCALE GENOMIC DNA]</scope>
    <source>
        <strain evidence="4 5">DSM 43357</strain>
    </source>
</reference>
<evidence type="ECO:0000256" key="2">
    <source>
        <dbReference type="PROSITE-ProRule" id="PRU00335"/>
    </source>
</evidence>